<sequence length="300" mass="32906">MNDLDVNAARDTETAAPSIQHHADWLEHRAPDITAVDSHAHVFTRGLPLAAVRRHAPDYDATLDAYVAHLKSNGVSHGVLVQPSFLGTDNSFLLAATKRYPRRFRGVAVVDVDISEHELQALDQCGVVGIRLNLIGLSLPDLRTGAWPRLLARVNALRWHVEVHRQAADLQVVVDALLSQGCTVVVDHFGRPDPHAGAADPGFRYLLSTADSGRVWVKLSAAYRSASGSDGLALGKALTERLLDAFGEQRLVWGSDWPHTQHEELIDYASSFEALEAWVPDVSRRRSILTSSACTLFRIP</sequence>
<dbReference type="OrthoDB" id="9787654at2"/>
<protein>
    <recommendedName>
        <fullName evidence="1">Amidohydrolase-related domain-containing protein</fullName>
    </recommendedName>
</protein>
<dbReference type="InterPro" id="IPR052358">
    <property type="entry name" value="Aro_Compnd_Degr_Hydrolases"/>
</dbReference>
<gene>
    <name evidence="2" type="ORF">C0Z20_04825</name>
</gene>
<evidence type="ECO:0000313" key="3">
    <source>
        <dbReference type="Proteomes" id="UP000235777"/>
    </source>
</evidence>
<proteinExistence type="predicted"/>
<keyword evidence="3" id="KW-1185">Reference proteome</keyword>
<dbReference type="PANTHER" id="PTHR35563:SF2">
    <property type="entry name" value="BARREL METAL-DEPENDENT HYDROLASE, PUTATIVE (AFU_ORTHOLOGUE AFUA_1G16240)-RELATED"/>
    <property type="match status" value="1"/>
</dbReference>
<dbReference type="RefSeq" id="WP_018438669.1">
    <property type="nucleotide sequence ID" value="NZ_KB890164.1"/>
</dbReference>
<dbReference type="SUPFAM" id="SSF51556">
    <property type="entry name" value="Metallo-dependent hydrolases"/>
    <property type="match status" value="1"/>
</dbReference>
<name>A0A2N7X8M4_9BURK</name>
<dbReference type="Proteomes" id="UP000235777">
    <property type="component" value="Unassembled WGS sequence"/>
</dbReference>
<accession>A0A2N7X8M4</accession>
<dbReference type="STRING" id="863227.GCA_000373005_00171"/>
<reference evidence="2 3" key="1">
    <citation type="submission" date="2018-01" db="EMBL/GenBank/DDBJ databases">
        <title>Whole genome analyses suggest that Burkholderia sensu lato contains two further novel genera in the rhizoxinica-symbiotica group Mycetohabitans gen. nov., and Trinickia gen. nov.: implications for the evolution of diazotrophy and nodulation in the Burkholderiaceae.</title>
        <authorList>
            <person name="Estrada-de los Santos P."/>
            <person name="Palmer M."/>
            <person name="Chavez-Ramirez B."/>
            <person name="Beukes C."/>
            <person name="Steenkamp E.T."/>
            <person name="Hirsch A.M."/>
            <person name="Manyaka P."/>
            <person name="Maluk M."/>
            <person name="Lafos M."/>
            <person name="Crook M."/>
            <person name="Gross E."/>
            <person name="Simon M.F."/>
            <person name="Bueno dos Reis Junior F."/>
            <person name="Poole P.S."/>
            <person name="Venter S.N."/>
            <person name="James E.K."/>
        </authorList>
    </citation>
    <scope>NUCLEOTIDE SEQUENCE [LARGE SCALE GENOMIC DNA]</scope>
    <source>
        <strain evidence="2 3">JPY 581</strain>
    </source>
</reference>
<dbReference type="Pfam" id="PF04909">
    <property type="entry name" value="Amidohydro_2"/>
    <property type="match status" value="1"/>
</dbReference>
<comment type="caution">
    <text evidence="2">The sequence shown here is derived from an EMBL/GenBank/DDBJ whole genome shotgun (WGS) entry which is preliminary data.</text>
</comment>
<dbReference type="GO" id="GO:0016787">
    <property type="term" value="F:hydrolase activity"/>
    <property type="evidence" value="ECO:0007669"/>
    <property type="project" value="InterPro"/>
</dbReference>
<evidence type="ECO:0000259" key="1">
    <source>
        <dbReference type="Pfam" id="PF04909"/>
    </source>
</evidence>
<dbReference type="EMBL" id="PNYC01000002">
    <property type="protein sequence ID" value="PMS38116.1"/>
    <property type="molecule type" value="Genomic_DNA"/>
</dbReference>
<dbReference type="InterPro" id="IPR032466">
    <property type="entry name" value="Metal_Hydrolase"/>
</dbReference>
<evidence type="ECO:0000313" key="2">
    <source>
        <dbReference type="EMBL" id="PMS38116.1"/>
    </source>
</evidence>
<dbReference type="PANTHER" id="PTHR35563">
    <property type="entry name" value="BARREL METAL-DEPENDENT HYDROLASE, PUTATIVE (AFU_ORTHOLOGUE AFUA_1G16240)-RELATED"/>
    <property type="match status" value="1"/>
</dbReference>
<feature type="domain" description="Amidohydrolase-related" evidence="1">
    <location>
        <begin position="36"/>
        <end position="298"/>
    </location>
</feature>
<organism evidence="2 3">
    <name type="scientific">Trinickia symbiotica</name>
    <dbReference type="NCBI Taxonomy" id="863227"/>
    <lineage>
        <taxon>Bacteria</taxon>
        <taxon>Pseudomonadati</taxon>
        <taxon>Pseudomonadota</taxon>
        <taxon>Betaproteobacteria</taxon>
        <taxon>Burkholderiales</taxon>
        <taxon>Burkholderiaceae</taxon>
        <taxon>Trinickia</taxon>
    </lineage>
</organism>
<dbReference type="InterPro" id="IPR006680">
    <property type="entry name" value="Amidohydro-rel"/>
</dbReference>
<dbReference type="Gene3D" id="3.20.20.140">
    <property type="entry name" value="Metal-dependent hydrolases"/>
    <property type="match status" value="1"/>
</dbReference>
<dbReference type="AlphaFoldDB" id="A0A2N7X8M4"/>